<gene>
    <name evidence="1" type="ORF">M9H77_06327</name>
</gene>
<proteinExistence type="predicted"/>
<dbReference type="Proteomes" id="UP001060085">
    <property type="component" value="Linkage Group LG02"/>
</dbReference>
<organism evidence="1 2">
    <name type="scientific">Catharanthus roseus</name>
    <name type="common">Madagascar periwinkle</name>
    <name type="synonym">Vinca rosea</name>
    <dbReference type="NCBI Taxonomy" id="4058"/>
    <lineage>
        <taxon>Eukaryota</taxon>
        <taxon>Viridiplantae</taxon>
        <taxon>Streptophyta</taxon>
        <taxon>Embryophyta</taxon>
        <taxon>Tracheophyta</taxon>
        <taxon>Spermatophyta</taxon>
        <taxon>Magnoliopsida</taxon>
        <taxon>eudicotyledons</taxon>
        <taxon>Gunneridae</taxon>
        <taxon>Pentapetalae</taxon>
        <taxon>asterids</taxon>
        <taxon>lamiids</taxon>
        <taxon>Gentianales</taxon>
        <taxon>Apocynaceae</taxon>
        <taxon>Rauvolfioideae</taxon>
        <taxon>Vinceae</taxon>
        <taxon>Catharanthinae</taxon>
        <taxon>Catharanthus</taxon>
    </lineage>
</organism>
<name>A0ACC0BS16_CATRO</name>
<reference evidence="2" key="1">
    <citation type="journal article" date="2023" name="Nat. Plants">
        <title>Single-cell RNA sequencing provides a high-resolution roadmap for understanding the multicellular compartmentation of specialized metabolism.</title>
        <authorList>
            <person name="Sun S."/>
            <person name="Shen X."/>
            <person name="Li Y."/>
            <person name="Li Y."/>
            <person name="Wang S."/>
            <person name="Li R."/>
            <person name="Zhang H."/>
            <person name="Shen G."/>
            <person name="Guo B."/>
            <person name="Wei J."/>
            <person name="Xu J."/>
            <person name="St-Pierre B."/>
            <person name="Chen S."/>
            <person name="Sun C."/>
        </authorList>
    </citation>
    <scope>NUCLEOTIDE SEQUENCE [LARGE SCALE GENOMIC DNA]</scope>
</reference>
<evidence type="ECO:0000313" key="1">
    <source>
        <dbReference type="EMBL" id="KAI5675377.1"/>
    </source>
</evidence>
<comment type="caution">
    <text evidence="1">The sequence shown here is derived from an EMBL/GenBank/DDBJ whole genome shotgun (WGS) entry which is preliminary data.</text>
</comment>
<sequence>MLSGIETITNCSWCQLIDDFALASFQNVNIANEIARSVAVMDTAHQELLDKYKSVKETLEKLKPKRLHMQEREDDECSEFPKDLRMRLELEQSEANQESESQMEQNGDLEQGGEEQPSEQVASKDDSAIHVDKLIIDVKHTEIKMDGNMIPKLVKKSLLLVEKKVFLLMGRRKMTSKPCSVCECACLSIKSIRKYEASAISLDGLWTLYISPSIMLRS</sequence>
<protein>
    <submittedName>
        <fullName evidence="1">Uncharacterized protein</fullName>
    </submittedName>
</protein>
<dbReference type="EMBL" id="CM044702">
    <property type="protein sequence ID" value="KAI5675377.1"/>
    <property type="molecule type" value="Genomic_DNA"/>
</dbReference>
<keyword evidence="2" id="KW-1185">Reference proteome</keyword>
<accession>A0ACC0BS16</accession>
<evidence type="ECO:0000313" key="2">
    <source>
        <dbReference type="Proteomes" id="UP001060085"/>
    </source>
</evidence>